<dbReference type="SUPFAM" id="SSF48371">
    <property type="entry name" value="ARM repeat"/>
    <property type="match status" value="1"/>
</dbReference>
<feature type="coiled-coil region" evidence="1">
    <location>
        <begin position="203"/>
        <end position="230"/>
    </location>
</feature>
<accession>A0A5J4TCH2</accession>
<evidence type="ECO:0000313" key="3">
    <source>
        <dbReference type="Proteomes" id="UP000324800"/>
    </source>
</evidence>
<dbReference type="InterPro" id="IPR016024">
    <property type="entry name" value="ARM-type_fold"/>
</dbReference>
<dbReference type="AlphaFoldDB" id="A0A5J4TCH2"/>
<name>A0A5J4TCH2_9EUKA</name>
<protein>
    <submittedName>
        <fullName evidence="2">Uncharacterized protein</fullName>
    </submittedName>
</protein>
<gene>
    <name evidence="2" type="ORF">EZS28_048654</name>
</gene>
<proteinExistence type="predicted"/>
<sequence>EVQDRQQIPQGEIIIEKVIKTFCSQNVNEIQALCLSIILNFNAKSPYTLKIPHIQILCAGLLYSIQTSEKAVSEQACLSLVHAMKKMKEIRAFLVENGGYLKQAIGILLQNISSSSSLNEKSDHVKGAFLDILLQLAIVQSLKWNLNDLKELIKALETISHSDKKEYEDDSYEGRAKQLLPLLQLKISAQSQEQAQIVHCDECNRLKEQLRRSEELRMKVEDELKKLRDSTAHSKPQQFMCPSCETKCGGLITCLKCNKDRCRKCQVPCQGAKNYYVQSAVFNARRVLRVAVLIV</sequence>
<evidence type="ECO:0000256" key="1">
    <source>
        <dbReference type="SAM" id="Coils"/>
    </source>
</evidence>
<dbReference type="Proteomes" id="UP000324800">
    <property type="component" value="Unassembled WGS sequence"/>
</dbReference>
<organism evidence="2 3">
    <name type="scientific">Streblomastix strix</name>
    <dbReference type="NCBI Taxonomy" id="222440"/>
    <lineage>
        <taxon>Eukaryota</taxon>
        <taxon>Metamonada</taxon>
        <taxon>Preaxostyla</taxon>
        <taxon>Oxymonadida</taxon>
        <taxon>Streblomastigidae</taxon>
        <taxon>Streblomastix</taxon>
    </lineage>
</organism>
<reference evidence="2 3" key="1">
    <citation type="submission" date="2019-03" db="EMBL/GenBank/DDBJ databases">
        <title>Single cell metagenomics reveals metabolic interactions within the superorganism composed of flagellate Streblomastix strix and complex community of Bacteroidetes bacteria on its surface.</title>
        <authorList>
            <person name="Treitli S.C."/>
            <person name="Kolisko M."/>
            <person name="Husnik F."/>
            <person name="Keeling P."/>
            <person name="Hampl V."/>
        </authorList>
    </citation>
    <scope>NUCLEOTIDE SEQUENCE [LARGE SCALE GENOMIC DNA]</scope>
    <source>
        <strain evidence="2">ST1C</strain>
    </source>
</reference>
<comment type="caution">
    <text evidence="2">The sequence shown here is derived from an EMBL/GenBank/DDBJ whole genome shotgun (WGS) entry which is preliminary data.</text>
</comment>
<dbReference type="EMBL" id="SNRW01033999">
    <property type="protein sequence ID" value="KAA6355819.1"/>
    <property type="molecule type" value="Genomic_DNA"/>
</dbReference>
<keyword evidence="1" id="KW-0175">Coiled coil</keyword>
<feature type="non-terminal residue" evidence="2">
    <location>
        <position position="1"/>
    </location>
</feature>
<evidence type="ECO:0000313" key="2">
    <source>
        <dbReference type="EMBL" id="KAA6355819.1"/>
    </source>
</evidence>